<keyword evidence="1" id="KW-0812">Transmembrane</keyword>
<evidence type="ECO:0000313" key="2">
    <source>
        <dbReference type="EMBL" id="CDW22039.1"/>
    </source>
</evidence>
<proteinExistence type="predicted"/>
<sequence>FNVPLICQMELPSLSISKYYSITIVPSMLGILLLSPYK</sequence>
<organism evidence="2">
    <name type="scientific">Lepeophtheirus salmonis</name>
    <name type="common">Salmon louse</name>
    <name type="synonym">Caligus salmonis</name>
    <dbReference type="NCBI Taxonomy" id="72036"/>
    <lineage>
        <taxon>Eukaryota</taxon>
        <taxon>Metazoa</taxon>
        <taxon>Ecdysozoa</taxon>
        <taxon>Arthropoda</taxon>
        <taxon>Crustacea</taxon>
        <taxon>Multicrustacea</taxon>
        <taxon>Hexanauplia</taxon>
        <taxon>Copepoda</taxon>
        <taxon>Siphonostomatoida</taxon>
        <taxon>Caligidae</taxon>
        <taxon>Lepeophtheirus</taxon>
    </lineage>
</organism>
<keyword evidence="1" id="KW-1133">Transmembrane helix</keyword>
<keyword evidence="1" id="KW-0472">Membrane</keyword>
<accession>A0A0K2T7G8</accession>
<dbReference type="AlphaFoldDB" id="A0A0K2T7G8"/>
<feature type="transmembrane region" description="Helical" evidence="1">
    <location>
        <begin position="19"/>
        <end position="37"/>
    </location>
</feature>
<feature type="non-terminal residue" evidence="2">
    <location>
        <position position="1"/>
    </location>
</feature>
<dbReference type="EMBL" id="HACA01004678">
    <property type="protein sequence ID" value="CDW22039.1"/>
    <property type="molecule type" value="Transcribed_RNA"/>
</dbReference>
<name>A0A0K2T7G8_LEPSM</name>
<protein>
    <submittedName>
        <fullName evidence="2">Uncharacterized protein</fullName>
    </submittedName>
</protein>
<reference evidence="2" key="1">
    <citation type="submission" date="2014-05" db="EMBL/GenBank/DDBJ databases">
        <authorList>
            <person name="Chronopoulou M."/>
        </authorList>
    </citation>
    <scope>NUCLEOTIDE SEQUENCE</scope>
    <source>
        <tissue evidence="2">Whole organism</tissue>
    </source>
</reference>
<evidence type="ECO:0000256" key="1">
    <source>
        <dbReference type="SAM" id="Phobius"/>
    </source>
</evidence>